<dbReference type="GO" id="GO:0008289">
    <property type="term" value="F:lipid binding"/>
    <property type="evidence" value="ECO:0007669"/>
    <property type="project" value="InterPro"/>
</dbReference>
<protein>
    <submittedName>
        <fullName evidence="3">START domain-containing protein</fullName>
    </submittedName>
</protein>
<reference evidence="3" key="2">
    <citation type="submission" date="2020-06" db="EMBL/GenBank/DDBJ databases">
        <title>Helianthus annuus Genome sequencing and assembly Release 2.</title>
        <authorList>
            <person name="Gouzy J."/>
            <person name="Langlade N."/>
            <person name="Munos S."/>
        </authorList>
    </citation>
    <scope>NUCLEOTIDE SEQUENCE</scope>
    <source>
        <tissue evidence="3">Leaves</tissue>
    </source>
</reference>
<keyword evidence="4" id="KW-1185">Reference proteome</keyword>
<reference evidence="3" key="1">
    <citation type="journal article" date="2017" name="Nature">
        <title>The sunflower genome provides insights into oil metabolism, flowering and Asterid evolution.</title>
        <authorList>
            <person name="Badouin H."/>
            <person name="Gouzy J."/>
            <person name="Grassa C.J."/>
            <person name="Murat F."/>
            <person name="Staton S.E."/>
            <person name="Cottret L."/>
            <person name="Lelandais-Briere C."/>
            <person name="Owens G.L."/>
            <person name="Carrere S."/>
            <person name="Mayjonade B."/>
            <person name="Legrand L."/>
            <person name="Gill N."/>
            <person name="Kane N.C."/>
            <person name="Bowers J.E."/>
            <person name="Hubner S."/>
            <person name="Bellec A."/>
            <person name="Berard A."/>
            <person name="Berges H."/>
            <person name="Blanchet N."/>
            <person name="Boniface M.C."/>
            <person name="Brunel D."/>
            <person name="Catrice O."/>
            <person name="Chaidir N."/>
            <person name="Claudel C."/>
            <person name="Donnadieu C."/>
            <person name="Faraut T."/>
            <person name="Fievet G."/>
            <person name="Helmstetter N."/>
            <person name="King M."/>
            <person name="Knapp S.J."/>
            <person name="Lai Z."/>
            <person name="Le Paslier M.C."/>
            <person name="Lippi Y."/>
            <person name="Lorenzon L."/>
            <person name="Mandel J.R."/>
            <person name="Marage G."/>
            <person name="Marchand G."/>
            <person name="Marquand E."/>
            <person name="Bret-Mestries E."/>
            <person name="Morien E."/>
            <person name="Nambeesan S."/>
            <person name="Nguyen T."/>
            <person name="Pegot-Espagnet P."/>
            <person name="Pouilly N."/>
            <person name="Raftis F."/>
            <person name="Sallet E."/>
            <person name="Schiex T."/>
            <person name="Thomas J."/>
            <person name="Vandecasteele C."/>
            <person name="Vares D."/>
            <person name="Vear F."/>
            <person name="Vautrin S."/>
            <person name="Crespi M."/>
            <person name="Mangin B."/>
            <person name="Burke J.M."/>
            <person name="Salse J."/>
            <person name="Munos S."/>
            <person name="Vincourt P."/>
            <person name="Rieseberg L.H."/>
            <person name="Langlade N.B."/>
        </authorList>
    </citation>
    <scope>NUCLEOTIDE SEQUENCE</scope>
    <source>
        <tissue evidence="3">Leaves</tissue>
    </source>
</reference>
<accession>A0A9K3J6M1</accession>
<dbReference type="PANTHER" id="PTHR45950:SF1">
    <property type="entry name" value="HOMEOBOX-LEUCINE ZIPPER PROTEIN ATHB-15"/>
    <property type="match status" value="1"/>
</dbReference>
<feature type="chain" id="PRO_5039893993" evidence="1">
    <location>
        <begin position="18"/>
        <end position="172"/>
    </location>
</feature>
<dbReference type="GO" id="GO:0003700">
    <property type="term" value="F:DNA-binding transcription factor activity"/>
    <property type="evidence" value="ECO:0007669"/>
    <property type="project" value="InterPro"/>
</dbReference>
<feature type="signal peptide" evidence="1">
    <location>
        <begin position="1"/>
        <end position="17"/>
    </location>
</feature>
<comment type="caution">
    <text evidence="3">The sequence shown here is derived from an EMBL/GenBank/DDBJ whole genome shotgun (WGS) entry which is preliminary data.</text>
</comment>
<name>A0A9K3J6M1_HELAN</name>
<dbReference type="PANTHER" id="PTHR45950">
    <property type="entry name" value="HOMEOBOX-LEUCINE ZIPPER PROTEIN ATHB-14"/>
    <property type="match status" value="1"/>
</dbReference>
<organism evidence="3 4">
    <name type="scientific">Helianthus annuus</name>
    <name type="common">Common sunflower</name>
    <dbReference type="NCBI Taxonomy" id="4232"/>
    <lineage>
        <taxon>Eukaryota</taxon>
        <taxon>Viridiplantae</taxon>
        <taxon>Streptophyta</taxon>
        <taxon>Embryophyta</taxon>
        <taxon>Tracheophyta</taxon>
        <taxon>Spermatophyta</taxon>
        <taxon>Magnoliopsida</taxon>
        <taxon>eudicotyledons</taxon>
        <taxon>Gunneridae</taxon>
        <taxon>Pentapetalae</taxon>
        <taxon>asterids</taxon>
        <taxon>campanulids</taxon>
        <taxon>Asterales</taxon>
        <taxon>Asteraceae</taxon>
        <taxon>Asteroideae</taxon>
        <taxon>Heliantheae alliance</taxon>
        <taxon>Heliantheae</taxon>
        <taxon>Helianthus</taxon>
    </lineage>
</organism>
<dbReference type="InterPro" id="IPR002913">
    <property type="entry name" value="START_lipid-bd_dom"/>
</dbReference>
<keyword evidence="1" id="KW-0732">Signal</keyword>
<evidence type="ECO:0000313" key="4">
    <source>
        <dbReference type="Proteomes" id="UP000215914"/>
    </source>
</evidence>
<dbReference type="AlphaFoldDB" id="A0A9K3J6M1"/>
<dbReference type="Pfam" id="PF01852">
    <property type="entry name" value="START"/>
    <property type="match status" value="1"/>
</dbReference>
<dbReference type="InterPro" id="IPR044830">
    <property type="entry name" value="HD-Zip_III"/>
</dbReference>
<evidence type="ECO:0000313" key="3">
    <source>
        <dbReference type="EMBL" id="KAF5809739.1"/>
    </source>
</evidence>
<evidence type="ECO:0000259" key="2">
    <source>
        <dbReference type="Pfam" id="PF01852"/>
    </source>
</evidence>
<proteinExistence type="predicted"/>
<feature type="domain" description="START" evidence="2">
    <location>
        <begin position="108"/>
        <end position="166"/>
    </location>
</feature>
<evidence type="ECO:0000256" key="1">
    <source>
        <dbReference type="SAM" id="SignalP"/>
    </source>
</evidence>
<gene>
    <name evidence="3" type="ORF">HanXRQr2_Chr04g0160901</name>
</gene>
<dbReference type="Gramene" id="mRNA:HanXRQr2_Chr04g0160901">
    <property type="protein sequence ID" value="mRNA:HanXRQr2_Chr04g0160901"/>
    <property type="gene ID" value="HanXRQr2_Chr04g0160901"/>
</dbReference>
<dbReference type="EMBL" id="MNCJ02000319">
    <property type="protein sequence ID" value="KAF5809739.1"/>
    <property type="molecule type" value="Genomic_DNA"/>
</dbReference>
<dbReference type="Proteomes" id="UP000215914">
    <property type="component" value="Unassembled WGS sequence"/>
</dbReference>
<sequence>MLIVFVLFFFYVHTKYNQHVLSVMAVDERTPWLSVLKCKYECAQFGSAINNCNRSHRSNGCFRQHTQNTTVASKDTSCESVVSSGQGQRQLTPQHPPRDASPAGLLSIAEETLTDFLWKATGTAVEWVQMPGMKPSPDSIGIVAISHSCTGVASRACGLVSLEPTRKVLGLV</sequence>